<gene>
    <name evidence="1" type="ORF">F383_18376</name>
</gene>
<evidence type="ECO:0000313" key="2">
    <source>
        <dbReference type="Proteomes" id="UP000032142"/>
    </source>
</evidence>
<dbReference type="Proteomes" id="UP000032142">
    <property type="component" value="Unassembled WGS sequence"/>
</dbReference>
<dbReference type="AlphaFoldDB" id="A0A0B0NLB9"/>
<evidence type="ECO:0000313" key="1">
    <source>
        <dbReference type="EMBL" id="KHG13452.1"/>
    </source>
</evidence>
<name>A0A0B0NLB9_GOSAR</name>
<accession>A0A0B0NLB9</accession>
<sequence>MPVNLFWRRIQVRGVTFIGIRAMI</sequence>
<keyword evidence="2" id="KW-1185">Reference proteome</keyword>
<reference evidence="2" key="1">
    <citation type="submission" date="2014-09" db="EMBL/GenBank/DDBJ databases">
        <authorList>
            <person name="Mudge J."/>
            <person name="Ramaraj T."/>
            <person name="Lindquist I.E."/>
            <person name="Bharti A.K."/>
            <person name="Sundararajan A."/>
            <person name="Cameron C.T."/>
            <person name="Woodward J.E."/>
            <person name="May G.D."/>
            <person name="Brubaker C."/>
            <person name="Broadhvest J."/>
            <person name="Wilkins T.A."/>
        </authorList>
    </citation>
    <scope>NUCLEOTIDE SEQUENCE</scope>
    <source>
        <strain evidence="2">cv. AKA8401</strain>
    </source>
</reference>
<organism evidence="1 2">
    <name type="scientific">Gossypium arboreum</name>
    <name type="common">Tree cotton</name>
    <name type="synonym">Gossypium nanking</name>
    <dbReference type="NCBI Taxonomy" id="29729"/>
    <lineage>
        <taxon>Eukaryota</taxon>
        <taxon>Viridiplantae</taxon>
        <taxon>Streptophyta</taxon>
        <taxon>Embryophyta</taxon>
        <taxon>Tracheophyta</taxon>
        <taxon>Spermatophyta</taxon>
        <taxon>Magnoliopsida</taxon>
        <taxon>eudicotyledons</taxon>
        <taxon>Gunneridae</taxon>
        <taxon>Pentapetalae</taxon>
        <taxon>rosids</taxon>
        <taxon>malvids</taxon>
        <taxon>Malvales</taxon>
        <taxon>Malvaceae</taxon>
        <taxon>Malvoideae</taxon>
        <taxon>Gossypium</taxon>
    </lineage>
</organism>
<proteinExistence type="predicted"/>
<protein>
    <submittedName>
        <fullName evidence="1">Uncharacterized protein</fullName>
    </submittedName>
</protein>
<dbReference type="EMBL" id="KN399625">
    <property type="protein sequence ID" value="KHG13452.1"/>
    <property type="molecule type" value="Genomic_DNA"/>
</dbReference>